<protein>
    <submittedName>
        <fullName evidence="2">Uncharacterized protein</fullName>
    </submittedName>
</protein>
<dbReference type="Proteomes" id="UP000276215">
    <property type="component" value="Unassembled WGS sequence"/>
</dbReference>
<name>A0A3N4JLJ9_9PEZI</name>
<keyword evidence="3" id="KW-1185">Reference proteome</keyword>
<dbReference type="AlphaFoldDB" id="A0A3N4JLJ9"/>
<feature type="compositionally biased region" description="Polar residues" evidence="1">
    <location>
        <begin position="60"/>
        <end position="70"/>
    </location>
</feature>
<sequence>MLESNPFKLRHGSQGQYQPVYNCPTLSLPNEMALEAGLPNFHKIGRKLRDPKDQQERCCANTTPTTNQHRTIGEQAAKRSETTISRKGQLSGTGMERVKRTHPAQRGRSIGNKGVRGLGISNHEGTGRDSRGDNSPCASMNCKARYQTTQHIRFTHAPDGELPEETENRYNRHRRKHRWPSLYQTNELQDLHEKSPIPSCIFFSCHRPS</sequence>
<feature type="region of interest" description="Disordered" evidence="1">
    <location>
        <begin position="52"/>
        <end position="135"/>
    </location>
</feature>
<evidence type="ECO:0000313" key="2">
    <source>
        <dbReference type="EMBL" id="RPA97641.1"/>
    </source>
</evidence>
<feature type="compositionally biased region" description="Polar residues" evidence="1">
    <location>
        <begin position="82"/>
        <end position="92"/>
    </location>
</feature>
<gene>
    <name evidence="2" type="ORF">L873DRAFT_1099960</name>
</gene>
<organism evidence="2 3">
    <name type="scientific">Choiromyces venosus 120613-1</name>
    <dbReference type="NCBI Taxonomy" id="1336337"/>
    <lineage>
        <taxon>Eukaryota</taxon>
        <taxon>Fungi</taxon>
        <taxon>Dikarya</taxon>
        <taxon>Ascomycota</taxon>
        <taxon>Pezizomycotina</taxon>
        <taxon>Pezizomycetes</taxon>
        <taxon>Pezizales</taxon>
        <taxon>Tuberaceae</taxon>
        <taxon>Choiromyces</taxon>
    </lineage>
</organism>
<evidence type="ECO:0000256" key="1">
    <source>
        <dbReference type="SAM" id="MobiDB-lite"/>
    </source>
</evidence>
<proteinExistence type="predicted"/>
<evidence type="ECO:0000313" key="3">
    <source>
        <dbReference type="Proteomes" id="UP000276215"/>
    </source>
</evidence>
<dbReference type="EMBL" id="ML120402">
    <property type="protein sequence ID" value="RPA97641.1"/>
    <property type="molecule type" value="Genomic_DNA"/>
</dbReference>
<accession>A0A3N4JLJ9</accession>
<reference evidence="2 3" key="1">
    <citation type="journal article" date="2018" name="Nat. Ecol. Evol.">
        <title>Pezizomycetes genomes reveal the molecular basis of ectomycorrhizal truffle lifestyle.</title>
        <authorList>
            <person name="Murat C."/>
            <person name="Payen T."/>
            <person name="Noel B."/>
            <person name="Kuo A."/>
            <person name="Morin E."/>
            <person name="Chen J."/>
            <person name="Kohler A."/>
            <person name="Krizsan K."/>
            <person name="Balestrini R."/>
            <person name="Da Silva C."/>
            <person name="Montanini B."/>
            <person name="Hainaut M."/>
            <person name="Levati E."/>
            <person name="Barry K.W."/>
            <person name="Belfiori B."/>
            <person name="Cichocki N."/>
            <person name="Clum A."/>
            <person name="Dockter R.B."/>
            <person name="Fauchery L."/>
            <person name="Guy J."/>
            <person name="Iotti M."/>
            <person name="Le Tacon F."/>
            <person name="Lindquist E.A."/>
            <person name="Lipzen A."/>
            <person name="Malagnac F."/>
            <person name="Mello A."/>
            <person name="Molinier V."/>
            <person name="Miyauchi S."/>
            <person name="Poulain J."/>
            <person name="Riccioni C."/>
            <person name="Rubini A."/>
            <person name="Sitrit Y."/>
            <person name="Splivallo R."/>
            <person name="Traeger S."/>
            <person name="Wang M."/>
            <person name="Zifcakova L."/>
            <person name="Wipf D."/>
            <person name="Zambonelli A."/>
            <person name="Paolocci F."/>
            <person name="Nowrousian M."/>
            <person name="Ottonello S."/>
            <person name="Baldrian P."/>
            <person name="Spatafora J.W."/>
            <person name="Henrissat B."/>
            <person name="Nagy L.G."/>
            <person name="Aury J.M."/>
            <person name="Wincker P."/>
            <person name="Grigoriev I.V."/>
            <person name="Bonfante P."/>
            <person name="Martin F.M."/>
        </authorList>
    </citation>
    <scope>NUCLEOTIDE SEQUENCE [LARGE SCALE GENOMIC DNA]</scope>
    <source>
        <strain evidence="2 3">120613-1</strain>
    </source>
</reference>